<dbReference type="Proteomes" id="UP000682266">
    <property type="component" value="Unassembled WGS sequence"/>
</dbReference>
<feature type="chain" id="PRO_5041438972" evidence="1">
    <location>
        <begin position="21"/>
        <end position="132"/>
    </location>
</feature>
<dbReference type="EMBL" id="JAGSVG010000002">
    <property type="protein sequence ID" value="MBR8128007.1"/>
    <property type="molecule type" value="Genomic_DNA"/>
</dbReference>
<sequence>MKVIRCSFVAVGALLGIVCAQQLPGNNPDLSKAADLLGELCGYSLDNSILEKVKSSSIGFENNVFRAEFILELKPVDRYLKASLYFGCFLPEKDLMGSKVGVPLTARGEIANEDSGGGGMLAMLSGKENTLV</sequence>
<accession>A0AA41E431</accession>
<protein>
    <submittedName>
        <fullName evidence="2">Uncharacterized protein</fullName>
    </submittedName>
</protein>
<proteinExistence type="predicted"/>
<evidence type="ECO:0000256" key="1">
    <source>
        <dbReference type="SAM" id="SignalP"/>
    </source>
</evidence>
<reference evidence="2" key="1">
    <citation type="submission" date="2021-04" db="EMBL/GenBank/DDBJ databases">
        <title>A collection of bacterial strains from the Burkholderia cepacia Research Laboratory and Repository.</title>
        <authorList>
            <person name="Lipuma J."/>
            <person name="Spilker T."/>
        </authorList>
    </citation>
    <scope>NUCLEOTIDE SEQUENCE</scope>
    <source>
        <strain evidence="2">AU36012</strain>
    </source>
</reference>
<dbReference type="RefSeq" id="WP_212079802.1">
    <property type="nucleotide sequence ID" value="NZ_JAGSVG010000002.1"/>
</dbReference>
<organism evidence="2 3">
    <name type="scientific">Burkholderia ambifaria</name>
    <dbReference type="NCBI Taxonomy" id="152480"/>
    <lineage>
        <taxon>Bacteria</taxon>
        <taxon>Pseudomonadati</taxon>
        <taxon>Pseudomonadota</taxon>
        <taxon>Betaproteobacteria</taxon>
        <taxon>Burkholderiales</taxon>
        <taxon>Burkholderiaceae</taxon>
        <taxon>Burkholderia</taxon>
        <taxon>Burkholderia cepacia complex</taxon>
    </lineage>
</organism>
<feature type="signal peptide" evidence="1">
    <location>
        <begin position="1"/>
        <end position="20"/>
    </location>
</feature>
<name>A0AA41E431_9BURK</name>
<dbReference type="AlphaFoldDB" id="A0AA41E431"/>
<gene>
    <name evidence="2" type="ORF">KDW93_03185</name>
</gene>
<comment type="caution">
    <text evidence="2">The sequence shown here is derived from an EMBL/GenBank/DDBJ whole genome shotgun (WGS) entry which is preliminary data.</text>
</comment>
<evidence type="ECO:0000313" key="3">
    <source>
        <dbReference type="Proteomes" id="UP000682266"/>
    </source>
</evidence>
<keyword evidence="1" id="KW-0732">Signal</keyword>
<evidence type="ECO:0000313" key="2">
    <source>
        <dbReference type="EMBL" id="MBR8128007.1"/>
    </source>
</evidence>